<keyword evidence="1" id="KW-0812">Transmembrane</keyword>
<feature type="transmembrane region" description="Helical" evidence="1">
    <location>
        <begin position="199"/>
        <end position="220"/>
    </location>
</feature>
<dbReference type="GO" id="GO:0005783">
    <property type="term" value="C:endoplasmic reticulum"/>
    <property type="evidence" value="ECO:0007669"/>
    <property type="project" value="TreeGrafter"/>
</dbReference>
<name>A0AAP0AY65_9ASPA</name>
<dbReference type="EMBL" id="JBBWWQ010000019">
    <property type="protein sequence ID" value="KAK8919057.1"/>
    <property type="molecule type" value="Genomic_DNA"/>
</dbReference>
<reference evidence="2 3" key="1">
    <citation type="journal article" date="2022" name="Nat. Plants">
        <title>Genomes of leafy and leafless Platanthera orchids illuminate the evolution of mycoheterotrophy.</title>
        <authorList>
            <person name="Li M.H."/>
            <person name="Liu K.W."/>
            <person name="Li Z."/>
            <person name="Lu H.C."/>
            <person name="Ye Q.L."/>
            <person name="Zhang D."/>
            <person name="Wang J.Y."/>
            <person name="Li Y.F."/>
            <person name="Zhong Z.M."/>
            <person name="Liu X."/>
            <person name="Yu X."/>
            <person name="Liu D.K."/>
            <person name="Tu X.D."/>
            <person name="Liu B."/>
            <person name="Hao Y."/>
            <person name="Liao X.Y."/>
            <person name="Jiang Y.T."/>
            <person name="Sun W.H."/>
            <person name="Chen J."/>
            <person name="Chen Y.Q."/>
            <person name="Ai Y."/>
            <person name="Zhai J.W."/>
            <person name="Wu S.S."/>
            <person name="Zhou Z."/>
            <person name="Hsiao Y.Y."/>
            <person name="Wu W.L."/>
            <person name="Chen Y.Y."/>
            <person name="Lin Y.F."/>
            <person name="Hsu J.L."/>
            <person name="Li C.Y."/>
            <person name="Wang Z.W."/>
            <person name="Zhao X."/>
            <person name="Zhong W.Y."/>
            <person name="Ma X.K."/>
            <person name="Ma L."/>
            <person name="Huang J."/>
            <person name="Chen G.Z."/>
            <person name="Huang M.Z."/>
            <person name="Huang L."/>
            <person name="Peng D.H."/>
            <person name="Luo Y.B."/>
            <person name="Zou S.Q."/>
            <person name="Chen S.P."/>
            <person name="Lan S."/>
            <person name="Tsai W.C."/>
            <person name="Van de Peer Y."/>
            <person name="Liu Z.J."/>
        </authorList>
    </citation>
    <scope>NUCLEOTIDE SEQUENCE [LARGE SCALE GENOMIC DNA]</scope>
    <source>
        <strain evidence="2">Lor287</strain>
    </source>
</reference>
<dbReference type="Proteomes" id="UP001418222">
    <property type="component" value="Unassembled WGS sequence"/>
</dbReference>
<gene>
    <name evidence="2" type="ORF">KSP39_PZI021707</name>
</gene>
<proteinExistence type="predicted"/>
<keyword evidence="1" id="KW-0472">Membrane</keyword>
<dbReference type="AlphaFoldDB" id="A0AAP0AY65"/>
<dbReference type="GO" id="GO:0010104">
    <property type="term" value="P:regulation of ethylene-activated signaling pathway"/>
    <property type="evidence" value="ECO:0007669"/>
    <property type="project" value="TreeGrafter"/>
</dbReference>
<comment type="caution">
    <text evidence="2">The sequence shown here is derived from an EMBL/GenBank/DDBJ whole genome shotgun (WGS) entry which is preliminary data.</text>
</comment>
<keyword evidence="3" id="KW-1185">Reference proteome</keyword>
<sequence>MIMEFEGDSEQLVGWGSPLAPIDPRKARFPCCIVWTPLPLISWLVPFIGHIGICREDGVILDFAGPYFVSVDQFTFGAVTRYIQLSRDNSSLSFNFTDLSMSDAPDTGNIVSWDDALRKSTHDFQHRSYSLFTCNCHCFVANCLNRMAYGGNSTWNVVSLAALVFFKGAWVSKIAVLKSILPSAILLCLGFLLGGTNFLILLAAFSLALVGWFLIGTYCFKNLIKL</sequence>
<feature type="transmembrane region" description="Helical" evidence="1">
    <location>
        <begin position="175"/>
        <end position="193"/>
    </location>
</feature>
<dbReference type="PANTHER" id="PTHR20921:SF0">
    <property type="entry name" value="TRANSMEMBRANE PROTEIN 222"/>
    <property type="match status" value="1"/>
</dbReference>
<evidence type="ECO:0000313" key="2">
    <source>
        <dbReference type="EMBL" id="KAK8919057.1"/>
    </source>
</evidence>
<dbReference type="PANTHER" id="PTHR20921">
    <property type="entry name" value="TRANSMEMBRANE PROTEIN 222"/>
    <property type="match status" value="1"/>
</dbReference>
<dbReference type="GO" id="GO:0009723">
    <property type="term" value="P:response to ethylene"/>
    <property type="evidence" value="ECO:0007669"/>
    <property type="project" value="TreeGrafter"/>
</dbReference>
<dbReference type="Pfam" id="PF05608">
    <property type="entry name" value="RTE1"/>
    <property type="match status" value="1"/>
</dbReference>
<evidence type="ECO:0000256" key="1">
    <source>
        <dbReference type="SAM" id="Phobius"/>
    </source>
</evidence>
<accession>A0AAP0AY65</accession>
<keyword evidence="1" id="KW-1133">Transmembrane helix</keyword>
<dbReference type="GO" id="GO:0005794">
    <property type="term" value="C:Golgi apparatus"/>
    <property type="evidence" value="ECO:0007669"/>
    <property type="project" value="TreeGrafter"/>
</dbReference>
<organism evidence="2 3">
    <name type="scientific">Platanthera zijinensis</name>
    <dbReference type="NCBI Taxonomy" id="2320716"/>
    <lineage>
        <taxon>Eukaryota</taxon>
        <taxon>Viridiplantae</taxon>
        <taxon>Streptophyta</taxon>
        <taxon>Embryophyta</taxon>
        <taxon>Tracheophyta</taxon>
        <taxon>Spermatophyta</taxon>
        <taxon>Magnoliopsida</taxon>
        <taxon>Liliopsida</taxon>
        <taxon>Asparagales</taxon>
        <taxon>Orchidaceae</taxon>
        <taxon>Orchidoideae</taxon>
        <taxon>Orchideae</taxon>
        <taxon>Orchidinae</taxon>
        <taxon>Platanthera</taxon>
    </lineage>
</organism>
<dbReference type="InterPro" id="IPR008496">
    <property type="entry name" value="TMEM222/RTE1"/>
</dbReference>
<evidence type="ECO:0000313" key="3">
    <source>
        <dbReference type="Proteomes" id="UP001418222"/>
    </source>
</evidence>
<protein>
    <submittedName>
        <fullName evidence="2">Uncharacterized protein</fullName>
    </submittedName>
</protein>